<sequence>MKVPALSSTLLSGLHCFSVAAEQMSFTRAASELNLTQSAVSHRIKNLEQKLGVQLFIRRPRQLTLTPEGEQLKLSLNEQFAAMSLQLRELKHAHLAGDFTISVPPTFGQIWLAPRLYKFSALFPELTLHIRTRNDLVDFQTEAFDCAIYYGNGRYTGLSSVFLFDDVIEPVCSPDYAAAHSLYGASENLFRCHLLHDAAPWASASVNDEWQYWAKETGSVLSERNSSFDRADMAFEAAKNGLGVAIGRRSYVEQDLAAGSLVAPFDMPVCAPFKYHLVYRRDLITSNKVQAFQQWIESEISSKNKASR</sequence>
<dbReference type="Gene3D" id="1.10.10.10">
    <property type="entry name" value="Winged helix-like DNA-binding domain superfamily/Winged helix DNA-binding domain"/>
    <property type="match status" value="1"/>
</dbReference>
<dbReference type="InterPro" id="IPR036390">
    <property type="entry name" value="WH_DNA-bd_sf"/>
</dbReference>
<dbReference type="SUPFAM" id="SSF53850">
    <property type="entry name" value="Periplasmic binding protein-like II"/>
    <property type="match status" value="1"/>
</dbReference>
<dbReference type="CDD" id="cd08432">
    <property type="entry name" value="PBP2_GcdR_TrpI_HvrB_AmpR_like"/>
    <property type="match status" value="1"/>
</dbReference>
<evidence type="ECO:0000256" key="4">
    <source>
        <dbReference type="ARBA" id="ARBA00023163"/>
    </source>
</evidence>
<dbReference type="InterPro" id="IPR058163">
    <property type="entry name" value="LysR-type_TF_proteobact-type"/>
</dbReference>
<dbReference type="PANTHER" id="PTHR30537">
    <property type="entry name" value="HTH-TYPE TRANSCRIPTIONAL REGULATOR"/>
    <property type="match status" value="1"/>
</dbReference>
<keyword evidence="7" id="KW-1185">Reference proteome</keyword>
<evidence type="ECO:0000259" key="5">
    <source>
        <dbReference type="PROSITE" id="PS50931"/>
    </source>
</evidence>
<evidence type="ECO:0000256" key="1">
    <source>
        <dbReference type="ARBA" id="ARBA00009437"/>
    </source>
</evidence>
<dbReference type="NCBIfam" id="NF007491">
    <property type="entry name" value="PRK10086.1"/>
    <property type="match status" value="1"/>
</dbReference>
<dbReference type="EMBL" id="LYBM01000005">
    <property type="protein sequence ID" value="ODA35276.1"/>
    <property type="molecule type" value="Genomic_DNA"/>
</dbReference>
<keyword evidence="3 6" id="KW-0238">DNA-binding</keyword>
<evidence type="ECO:0000313" key="6">
    <source>
        <dbReference type="EMBL" id="ODA35276.1"/>
    </source>
</evidence>
<protein>
    <submittedName>
        <fullName evidence="6">DNA-binding transcriptional regulator DsdC</fullName>
    </submittedName>
</protein>
<dbReference type="GO" id="GO:0003700">
    <property type="term" value="F:DNA-binding transcription factor activity"/>
    <property type="evidence" value="ECO:0007669"/>
    <property type="project" value="InterPro"/>
</dbReference>
<dbReference type="PROSITE" id="PS50931">
    <property type="entry name" value="HTH_LYSR"/>
    <property type="match status" value="1"/>
</dbReference>
<dbReference type="InterPro" id="IPR005119">
    <property type="entry name" value="LysR_subst-bd"/>
</dbReference>
<name>A0A1C3EPY0_9GAMM</name>
<dbReference type="GO" id="GO:0043565">
    <property type="term" value="F:sequence-specific DNA binding"/>
    <property type="evidence" value="ECO:0007669"/>
    <property type="project" value="TreeGrafter"/>
</dbReference>
<dbReference type="Gene3D" id="3.40.190.10">
    <property type="entry name" value="Periplasmic binding protein-like II"/>
    <property type="match status" value="2"/>
</dbReference>
<dbReference type="GO" id="GO:0006351">
    <property type="term" value="P:DNA-templated transcription"/>
    <property type="evidence" value="ECO:0007669"/>
    <property type="project" value="TreeGrafter"/>
</dbReference>
<accession>A0A1C3EPY0</accession>
<dbReference type="InterPro" id="IPR000847">
    <property type="entry name" value="LysR_HTH_N"/>
</dbReference>
<reference evidence="6 7" key="1">
    <citation type="submission" date="2016-05" db="EMBL/GenBank/DDBJ databases">
        <title>Genomic Taxonomy of the Vibrionaceae.</title>
        <authorList>
            <person name="Gomez-Gil B."/>
            <person name="Enciso-Ibarra J."/>
        </authorList>
    </citation>
    <scope>NUCLEOTIDE SEQUENCE [LARGE SCALE GENOMIC DNA]</scope>
    <source>
        <strain evidence="6 7">CAIM 1920</strain>
    </source>
</reference>
<gene>
    <name evidence="6" type="ORF">A8L45_04590</name>
</gene>
<dbReference type="PRINTS" id="PR00039">
    <property type="entry name" value="HTHLYSR"/>
</dbReference>
<dbReference type="OrthoDB" id="5526340at2"/>
<keyword evidence="4" id="KW-0804">Transcription</keyword>
<feature type="domain" description="HTH lysR-type" evidence="5">
    <location>
        <begin position="9"/>
        <end position="66"/>
    </location>
</feature>
<dbReference type="AlphaFoldDB" id="A0A1C3EPY0"/>
<comment type="similarity">
    <text evidence="1">Belongs to the LysR transcriptional regulatory family.</text>
</comment>
<dbReference type="Proteomes" id="UP000094936">
    <property type="component" value="Unassembled WGS sequence"/>
</dbReference>
<dbReference type="SUPFAM" id="SSF46785">
    <property type="entry name" value="Winged helix' DNA-binding domain"/>
    <property type="match status" value="1"/>
</dbReference>
<organism evidence="6 7">
    <name type="scientific">Veronia pacifica</name>
    <dbReference type="NCBI Taxonomy" id="1080227"/>
    <lineage>
        <taxon>Bacteria</taxon>
        <taxon>Pseudomonadati</taxon>
        <taxon>Pseudomonadota</taxon>
        <taxon>Gammaproteobacteria</taxon>
        <taxon>Vibrionales</taxon>
        <taxon>Vibrionaceae</taxon>
        <taxon>Veronia</taxon>
    </lineage>
</organism>
<evidence type="ECO:0000256" key="3">
    <source>
        <dbReference type="ARBA" id="ARBA00023125"/>
    </source>
</evidence>
<evidence type="ECO:0000313" key="7">
    <source>
        <dbReference type="Proteomes" id="UP000094936"/>
    </source>
</evidence>
<evidence type="ECO:0000256" key="2">
    <source>
        <dbReference type="ARBA" id="ARBA00023015"/>
    </source>
</evidence>
<dbReference type="RefSeq" id="WP_068899872.1">
    <property type="nucleotide sequence ID" value="NZ_JBHUIF010000033.1"/>
</dbReference>
<proteinExistence type="inferred from homology"/>
<dbReference type="InterPro" id="IPR036388">
    <property type="entry name" value="WH-like_DNA-bd_sf"/>
</dbReference>
<dbReference type="Pfam" id="PF03466">
    <property type="entry name" value="LysR_substrate"/>
    <property type="match status" value="1"/>
</dbReference>
<dbReference type="Pfam" id="PF00126">
    <property type="entry name" value="HTH_1"/>
    <property type="match status" value="1"/>
</dbReference>
<dbReference type="STRING" id="1080227.A8L45_04590"/>
<dbReference type="PANTHER" id="PTHR30537:SF32">
    <property type="entry name" value="HTH-TYPE TRANSCRIPTIONAL REGULATOR DSDC"/>
    <property type="match status" value="1"/>
</dbReference>
<dbReference type="FunFam" id="1.10.10.10:FF:000001">
    <property type="entry name" value="LysR family transcriptional regulator"/>
    <property type="match status" value="1"/>
</dbReference>
<comment type="caution">
    <text evidence="6">The sequence shown here is derived from an EMBL/GenBank/DDBJ whole genome shotgun (WGS) entry which is preliminary data.</text>
</comment>
<keyword evidence="2" id="KW-0805">Transcription regulation</keyword>